<feature type="compositionally biased region" description="Basic and acidic residues" evidence="1">
    <location>
        <begin position="201"/>
        <end position="224"/>
    </location>
</feature>
<feature type="compositionally biased region" description="Polar residues" evidence="1">
    <location>
        <begin position="264"/>
        <end position="277"/>
    </location>
</feature>
<feature type="compositionally biased region" description="Low complexity" evidence="1">
    <location>
        <begin position="7"/>
        <end position="19"/>
    </location>
</feature>
<feature type="region of interest" description="Disordered" evidence="1">
    <location>
        <begin position="1"/>
        <end position="33"/>
    </location>
</feature>
<keyword evidence="3" id="KW-1185">Reference proteome</keyword>
<feature type="compositionally biased region" description="Gly residues" evidence="1">
    <location>
        <begin position="241"/>
        <end position="263"/>
    </location>
</feature>
<comment type="caution">
    <text evidence="2">The sequence shown here is derived from an EMBL/GenBank/DDBJ whole genome shotgun (WGS) entry which is preliminary data.</text>
</comment>
<dbReference type="Proteomes" id="UP000652761">
    <property type="component" value="Unassembled WGS sequence"/>
</dbReference>
<evidence type="ECO:0000313" key="3">
    <source>
        <dbReference type="Proteomes" id="UP000652761"/>
    </source>
</evidence>
<dbReference type="AlphaFoldDB" id="A0A843WVU6"/>
<organism evidence="2 3">
    <name type="scientific">Colocasia esculenta</name>
    <name type="common">Wild taro</name>
    <name type="synonym">Arum esculentum</name>
    <dbReference type="NCBI Taxonomy" id="4460"/>
    <lineage>
        <taxon>Eukaryota</taxon>
        <taxon>Viridiplantae</taxon>
        <taxon>Streptophyta</taxon>
        <taxon>Embryophyta</taxon>
        <taxon>Tracheophyta</taxon>
        <taxon>Spermatophyta</taxon>
        <taxon>Magnoliopsida</taxon>
        <taxon>Liliopsida</taxon>
        <taxon>Araceae</taxon>
        <taxon>Aroideae</taxon>
        <taxon>Colocasieae</taxon>
        <taxon>Colocasia</taxon>
    </lineage>
</organism>
<accession>A0A843WVU6</accession>
<dbReference type="EMBL" id="NMUH01005177">
    <property type="protein sequence ID" value="MQM12036.1"/>
    <property type="molecule type" value="Genomic_DNA"/>
</dbReference>
<reference evidence="2" key="1">
    <citation type="submission" date="2017-07" db="EMBL/GenBank/DDBJ databases">
        <title>Taro Niue Genome Assembly and Annotation.</title>
        <authorList>
            <person name="Atibalentja N."/>
            <person name="Keating K."/>
            <person name="Fields C.J."/>
        </authorList>
    </citation>
    <scope>NUCLEOTIDE SEQUENCE</scope>
    <source>
        <strain evidence="2">Niue_2</strain>
        <tissue evidence="2">Leaf</tissue>
    </source>
</reference>
<gene>
    <name evidence="2" type="ORF">Taro_044948</name>
</gene>
<dbReference type="OrthoDB" id="2012664at2759"/>
<name>A0A843WVU6_COLES</name>
<evidence type="ECO:0000256" key="1">
    <source>
        <dbReference type="SAM" id="MobiDB-lite"/>
    </source>
</evidence>
<proteinExistence type="predicted"/>
<protein>
    <submittedName>
        <fullName evidence="2">Uncharacterized protein</fullName>
    </submittedName>
</protein>
<feature type="region of interest" description="Disordered" evidence="1">
    <location>
        <begin position="197"/>
        <end position="277"/>
    </location>
</feature>
<sequence>MKEYMAGRQQQRGIRIQQQAELHEELSGKGKSKAVMKGRQVVVDVDESDDTDYEDLSPNEREWREGLRQSRRAAMLERVSAHTASSPYFQTMIDSIGEAGPGYFFNPRHQYSDSPHNDGEVLQGTINVISRLSRSTDEIIDAMMEEQRFAEREALSPPIDVDELLDEEHPLNAWVETRQERDVPEFDPRDCSWAEGELDGVEARDPELRLTSQKRERRTEREEGAAAAACSGAGGDPPRSFGGGGGGQQLRQGEGGQGRGGLGTAQTEVSAQSRVPP</sequence>
<evidence type="ECO:0000313" key="2">
    <source>
        <dbReference type="EMBL" id="MQM12036.1"/>
    </source>
</evidence>